<feature type="transmembrane region" description="Helical" evidence="2">
    <location>
        <begin position="60"/>
        <end position="81"/>
    </location>
</feature>
<feature type="transmembrane region" description="Helical" evidence="2">
    <location>
        <begin position="121"/>
        <end position="141"/>
    </location>
</feature>
<evidence type="ECO:0000256" key="1">
    <source>
        <dbReference type="SAM" id="MobiDB-lite"/>
    </source>
</evidence>
<evidence type="ECO:0000313" key="4">
    <source>
        <dbReference type="Proteomes" id="UP000552097"/>
    </source>
</evidence>
<organism evidence="3 4">
    <name type="scientific">Saccharothrix ecbatanensis</name>
    <dbReference type="NCBI Taxonomy" id="1105145"/>
    <lineage>
        <taxon>Bacteria</taxon>
        <taxon>Bacillati</taxon>
        <taxon>Actinomycetota</taxon>
        <taxon>Actinomycetes</taxon>
        <taxon>Pseudonocardiales</taxon>
        <taxon>Pseudonocardiaceae</taxon>
        <taxon>Saccharothrix</taxon>
    </lineage>
</organism>
<gene>
    <name evidence="3" type="ORF">F4560_002658</name>
</gene>
<accession>A0A7W9HIM1</accession>
<feature type="compositionally biased region" description="Gly residues" evidence="1">
    <location>
        <begin position="38"/>
        <end position="49"/>
    </location>
</feature>
<keyword evidence="2" id="KW-0812">Transmembrane</keyword>
<evidence type="ECO:0000313" key="3">
    <source>
        <dbReference type="EMBL" id="MBB5802890.1"/>
    </source>
</evidence>
<dbReference type="EMBL" id="JACHMO010000001">
    <property type="protein sequence ID" value="MBB5802890.1"/>
    <property type="molecule type" value="Genomic_DNA"/>
</dbReference>
<keyword evidence="4" id="KW-1185">Reference proteome</keyword>
<feature type="transmembrane region" description="Helical" evidence="2">
    <location>
        <begin position="93"/>
        <end position="115"/>
    </location>
</feature>
<evidence type="ECO:0000256" key="2">
    <source>
        <dbReference type="SAM" id="Phobius"/>
    </source>
</evidence>
<sequence length="150" mass="15895">MNSDPNAARRGKARPGQARPARSRPGQAGGSRQVSGAGQSGGAGRGGKGTPAPDRPQIPFLKYLAAHLLTGIVVFVVLTFAVPNQNPLTAGAVVDYLAFHMPIPVIVSALLSWLITRRMPLPYWAVLLISLPTYLCTLFVYEMGLLMAAS</sequence>
<proteinExistence type="predicted"/>
<feature type="region of interest" description="Disordered" evidence="1">
    <location>
        <begin position="1"/>
        <end position="54"/>
    </location>
</feature>
<dbReference type="AlphaFoldDB" id="A0A7W9HIM1"/>
<keyword evidence="2" id="KW-1133">Transmembrane helix</keyword>
<reference evidence="3 4" key="1">
    <citation type="submission" date="2020-08" db="EMBL/GenBank/DDBJ databases">
        <title>Sequencing the genomes of 1000 actinobacteria strains.</title>
        <authorList>
            <person name="Klenk H.-P."/>
        </authorList>
    </citation>
    <scope>NUCLEOTIDE SEQUENCE [LARGE SCALE GENOMIC DNA]</scope>
    <source>
        <strain evidence="3 4">DSM 45486</strain>
    </source>
</reference>
<keyword evidence="2" id="KW-0472">Membrane</keyword>
<dbReference type="Proteomes" id="UP000552097">
    <property type="component" value="Unassembled WGS sequence"/>
</dbReference>
<comment type="caution">
    <text evidence="3">The sequence shown here is derived from an EMBL/GenBank/DDBJ whole genome shotgun (WGS) entry which is preliminary data.</text>
</comment>
<name>A0A7W9HIM1_9PSEU</name>
<dbReference type="RefSeq" id="WP_184919885.1">
    <property type="nucleotide sequence ID" value="NZ_JACHMO010000001.1"/>
</dbReference>
<protein>
    <submittedName>
        <fullName evidence="3">Putative integral membrane protein</fullName>
    </submittedName>
</protein>